<sequence length="304" mass="32703">MSPISKLVVVGGNGFIGSAICRLALARGLQVTSISTSGRPYQTPKGHTPAWTTQVDWQKGDALRPETFASHLDGASGVVHTLGMLLQDAEYKRAIRDGDVPALLNALIGGRNPLEQPSLTYESMNRDSALSVCEAFVNSKPPAENSVRPLVFISAEDVFRPWVSARYIETKREAERGITALLEPHPTRFRGVYLRPGLVYHAHLRPITTPAAALLDLTASVHSQLPGGLRSQVRSLIANLPRVSQETPSSLVSVANALTTRPLHVDHVAGSAVKACLDGDIRGVVGVKDMRELMGWAEPESSLA</sequence>
<organism evidence="2 3">
    <name type="scientific">Mycena indigotica</name>
    <dbReference type="NCBI Taxonomy" id="2126181"/>
    <lineage>
        <taxon>Eukaryota</taxon>
        <taxon>Fungi</taxon>
        <taxon>Dikarya</taxon>
        <taxon>Basidiomycota</taxon>
        <taxon>Agaricomycotina</taxon>
        <taxon>Agaricomycetes</taxon>
        <taxon>Agaricomycetidae</taxon>
        <taxon>Agaricales</taxon>
        <taxon>Marasmiineae</taxon>
        <taxon>Mycenaceae</taxon>
        <taxon>Mycena</taxon>
    </lineage>
</organism>
<keyword evidence="3" id="KW-1185">Reference proteome</keyword>
<dbReference type="GO" id="GO:0044877">
    <property type="term" value="F:protein-containing complex binding"/>
    <property type="evidence" value="ECO:0007669"/>
    <property type="project" value="TreeGrafter"/>
</dbReference>
<keyword evidence="2" id="KW-0808">Transferase</keyword>
<evidence type="ECO:0000313" key="2">
    <source>
        <dbReference type="EMBL" id="KAF7294884.1"/>
    </source>
</evidence>
<keyword evidence="2" id="KW-0418">Kinase</keyword>
<dbReference type="SUPFAM" id="SSF51735">
    <property type="entry name" value="NAD(P)-binding Rossmann-fold domains"/>
    <property type="match status" value="1"/>
</dbReference>
<name>A0A8H6VUZ0_9AGAR</name>
<protein>
    <submittedName>
        <fullName evidence="2">Adenylate kinase</fullName>
    </submittedName>
</protein>
<dbReference type="InterPro" id="IPR036291">
    <property type="entry name" value="NAD(P)-bd_dom_sf"/>
</dbReference>
<dbReference type="InterPro" id="IPR001509">
    <property type="entry name" value="Epimerase_deHydtase"/>
</dbReference>
<evidence type="ECO:0000259" key="1">
    <source>
        <dbReference type="Pfam" id="PF01370"/>
    </source>
</evidence>
<gene>
    <name evidence="2" type="ORF">MIND_01026300</name>
</gene>
<dbReference type="EMBL" id="JACAZF010000009">
    <property type="protein sequence ID" value="KAF7294884.1"/>
    <property type="molecule type" value="Genomic_DNA"/>
</dbReference>
<dbReference type="Gene3D" id="3.40.50.720">
    <property type="entry name" value="NAD(P)-binding Rossmann-like Domain"/>
    <property type="match status" value="1"/>
</dbReference>
<dbReference type="RefSeq" id="XP_037216247.1">
    <property type="nucleotide sequence ID" value="XM_037366853.1"/>
</dbReference>
<dbReference type="Proteomes" id="UP000636479">
    <property type="component" value="Unassembled WGS sequence"/>
</dbReference>
<feature type="domain" description="NAD-dependent epimerase/dehydratase" evidence="1">
    <location>
        <begin position="8"/>
        <end position="64"/>
    </location>
</feature>
<dbReference type="Pfam" id="PF01370">
    <property type="entry name" value="Epimerase"/>
    <property type="match status" value="1"/>
</dbReference>
<comment type="caution">
    <text evidence="2">The sequence shown here is derived from an EMBL/GenBank/DDBJ whole genome shotgun (WGS) entry which is preliminary data.</text>
</comment>
<evidence type="ECO:0000313" key="3">
    <source>
        <dbReference type="Proteomes" id="UP000636479"/>
    </source>
</evidence>
<dbReference type="PANTHER" id="PTHR12126">
    <property type="entry name" value="NADH-UBIQUINONE OXIDOREDUCTASE 39 KDA SUBUNIT-RELATED"/>
    <property type="match status" value="1"/>
</dbReference>
<dbReference type="GeneID" id="59349369"/>
<reference evidence="2" key="1">
    <citation type="submission" date="2020-05" db="EMBL/GenBank/DDBJ databases">
        <title>Mycena genomes resolve the evolution of fungal bioluminescence.</title>
        <authorList>
            <person name="Tsai I.J."/>
        </authorList>
    </citation>
    <scope>NUCLEOTIDE SEQUENCE</scope>
    <source>
        <strain evidence="2">171206Taipei</strain>
    </source>
</reference>
<dbReference type="AlphaFoldDB" id="A0A8H6VUZ0"/>
<proteinExistence type="predicted"/>
<dbReference type="OrthoDB" id="276721at2759"/>
<dbReference type="PANTHER" id="PTHR12126:SF16">
    <property type="entry name" value="MIOREX COMPLEX COMPONENT 2"/>
    <property type="match status" value="1"/>
</dbReference>
<dbReference type="GO" id="GO:0005739">
    <property type="term" value="C:mitochondrion"/>
    <property type="evidence" value="ECO:0007669"/>
    <property type="project" value="TreeGrafter"/>
</dbReference>
<dbReference type="GO" id="GO:0016301">
    <property type="term" value="F:kinase activity"/>
    <property type="evidence" value="ECO:0007669"/>
    <property type="project" value="UniProtKB-KW"/>
</dbReference>
<accession>A0A8H6VUZ0</accession>
<dbReference type="InterPro" id="IPR051207">
    <property type="entry name" value="ComplexI_NDUFA9_subunit"/>
</dbReference>